<dbReference type="InterPro" id="IPR051795">
    <property type="entry name" value="Glycosyl_Hydrlase_43"/>
</dbReference>
<keyword evidence="5" id="KW-1185">Reference proteome</keyword>
<proteinExistence type="inferred from homology"/>
<dbReference type="Pfam" id="PF04616">
    <property type="entry name" value="Glyco_hydro_43"/>
    <property type="match status" value="1"/>
</dbReference>
<keyword evidence="1 3" id="KW-0378">Hydrolase</keyword>
<dbReference type="CDD" id="cd09002">
    <property type="entry name" value="GH43_XYL-like"/>
    <property type="match status" value="1"/>
</dbReference>
<dbReference type="InterPro" id="IPR006710">
    <property type="entry name" value="Glyco_hydro_43"/>
</dbReference>
<comment type="similarity">
    <text evidence="3">Belongs to the glycosyl hydrolase 43 family.</text>
</comment>
<reference evidence="4 5" key="1">
    <citation type="submission" date="2021-07" db="EMBL/GenBank/DDBJ databases">
        <title>Stakelama flava sp. nov., a novel endophytic bacterium isolated from branch of Kandelia candel.</title>
        <authorList>
            <person name="Tuo L."/>
        </authorList>
    </citation>
    <scope>NUCLEOTIDE SEQUENCE [LARGE SCALE GENOMIC DNA]</scope>
    <source>
        <strain evidence="4 5">CBK3Z-3</strain>
    </source>
</reference>
<sequence length="539" mass="60456">MFDRRNTLKSIGFAGCLSFTPGRAWAQGSRATASLDPYADMQWGHGFEGQRKADLGNGMFLNPVFAGDHPDPTILRDGDDYYLTFSSFDAYPGIVIWHSRDLVNWRPVTAALATPIGSVWAPELVKHDGRYFVYIPARSRTKKSIYVIHSDRIEGPWSAPIDLNLPDHIDPGHAVGEDGARYLFLSGGDRVKLTPDGLAKAGPVEHVYDPWHYPENWVVETFAPEGPKITRHGKYYYMTLAVGGTAGPPTGHMVVMARSRSIDGPWENDPDNPVIKTMSAREKWWSRGHATPFEGPGGQWWMIYHGYENGYWTLGRQALLQPFEWNANGWARPVGGDLSEPLKKPVDLGTLPSGMPLSDDFSTDRFGIQWSFYDPGRNEKTRVRRMDSVMHVRGKGTSPSDCSPITCICGDHRYRIEVDIEVDSGAEGGLLLFYSRRLYAGLGLNAKGLVMHRYGLQRQSGKPPAIRNRMRVAIENDRNIVTMYTSADGGKIWEKFDVQMEVSGYNHNTAYDFLSLRPGLYSAGKGEVRFSRFTYRAMT</sequence>
<organism evidence="4 5">
    <name type="scientific">Stakelama flava</name>
    <dbReference type="NCBI Taxonomy" id="2860338"/>
    <lineage>
        <taxon>Bacteria</taxon>
        <taxon>Pseudomonadati</taxon>
        <taxon>Pseudomonadota</taxon>
        <taxon>Alphaproteobacteria</taxon>
        <taxon>Sphingomonadales</taxon>
        <taxon>Sphingomonadaceae</taxon>
        <taxon>Stakelama</taxon>
    </lineage>
</organism>
<evidence type="ECO:0000256" key="1">
    <source>
        <dbReference type="ARBA" id="ARBA00022801"/>
    </source>
</evidence>
<dbReference type="EMBL" id="JAHWZX010000011">
    <property type="protein sequence ID" value="MBW4331619.1"/>
    <property type="molecule type" value="Genomic_DNA"/>
</dbReference>
<dbReference type="Proteomes" id="UP001197214">
    <property type="component" value="Unassembled WGS sequence"/>
</dbReference>
<protein>
    <submittedName>
        <fullName evidence="4">Family 43 glycosylhydrolase</fullName>
    </submittedName>
</protein>
<evidence type="ECO:0000256" key="2">
    <source>
        <dbReference type="ARBA" id="ARBA00023295"/>
    </source>
</evidence>
<keyword evidence="2 3" id="KW-0326">Glycosidase</keyword>
<evidence type="ECO:0000313" key="5">
    <source>
        <dbReference type="Proteomes" id="UP001197214"/>
    </source>
</evidence>
<comment type="caution">
    <text evidence="4">The sequence shown here is derived from an EMBL/GenBank/DDBJ whole genome shotgun (WGS) entry which is preliminary data.</text>
</comment>
<evidence type="ECO:0000313" key="4">
    <source>
        <dbReference type="EMBL" id="MBW4331619.1"/>
    </source>
</evidence>
<gene>
    <name evidence="4" type="ORF">KY084_12140</name>
</gene>
<dbReference type="PANTHER" id="PTHR42812">
    <property type="entry name" value="BETA-XYLOSIDASE"/>
    <property type="match status" value="1"/>
</dbReference>
<accession>A0ABS6XN38</accession>
<name>A0ABS6XN38_9SPHN</name>
<evidence type="ECO:0000256" key="3">
    <source>
        <dbReference type="RuleBase" id="RU361187"/>
    </source>
</evidence>
<dbReference type="PANTHER" id="PTHR42812:SF2">
    <property type="entry name" value="XYLOSIDASE_ARABINOSIDASE"/>
    <property type="match status" value="1"/>
</dbReference>